<comment type="caution">
    <text evidence="2">The sequence shown here is derived from an EMBL/GenBank/DDBJ whole genome shotgun (WGS) entry which is preliminary data.</text>
</comment>
<accession>A0A645GIQ3</accession>
<dbReference type="AlphaFoldDB" id="A0A645GIQ3"/>
<sequence>MHLWFGGVSHGDPVVIVHHSVTVHIFIFDIATHIGAKFLAGGIIYLLLIHEKPLGYQTPGLVYRIPDRFQVLIAIIFFIFFQVLIRGQSEIGTCSQPKILVEGMFKVQ</sequence>
<feature type="transmembrane region" description="Helical" evidence="1">
    <location>
        <begin position="25"/>
        <end position="48"/>
    </location>
</feature>
<proteinExistence type="predicted"/>
<feature type="transmembrane region" description="Helical" evidence="1">
    <location>
        <begin position="69"/>
        <end position="85"/>
    </location>
</feature>
<evidence type="ECO:0000256" key="1">
    <source>
        <dbReference type="SAM" id="Phobius"/>
    </source>
</evidence>
<reference evidence="2" key="1">
    <citation type="submission" date="2019-08" db="EMBL/GenBank/DDBJ databases">
        <authorList>
            <person name="Kucharzyk K."/>
            <person name="Murdoch R.W."/>
            <person name="Higgins S."/>
            <person name="Loffler F."/>
        </authorList>
    </citation>
    <scope>NUCLEOTIDE SEQUENCE</scope>
</reference>
<name>A0A645GIQ3_9ZZZZ</name>
<keyword evidence="1" id="KW-0472">Membrane</keyword>
<evidence type="ECO:0000313" key="2">
    <source>
        <dbReference type="EMBL" id="MPN26585.1"/>
    </source>
</evidence>
<gene>
    <name evidence="2" type="ORF">SDC9_174010</name>
</gene>
<dbReference type="EMBL" id="VSSQ01076154">
    <property type="protein sequence ID" value="MPN26585.1"/>
    <property type="molecule type" value="Genomic_DNA"/>
</dbReference>
<keyword evidence="1" id="KW-0812">Transmembrane</keyword>
<organism evidence="2">
    <name type="scientific">bioreactor metagenome</name>
    <dbReference type="NCBI Taxonomy" id="1076179"/>
    <lineage>
        <taxon>unclassified sequences</taxon>
        <taxon>metagenomes</taxon>
        <taxon>ecological metagenomes</taxon>
    </lineage>
</organism>
<protein>
    <submittedName>
        <fullName evidence="2">Uncharacterized protein</fullName>
    </submittedName>
</protein>
<keyword evidence="1" id="KW-1133">Transmembrane helix</keyword>